<dbReference type="AlphaFoldDB" id="A0AAU7CD35"/>
<accession>A0AAU7CD35</accession>
<proteinExistence type="predicted"/>
<dbReference type="EMBL" id="CP155447">
    <property type="protein sequence ID" value="XBH03033.1"/>
    <property type="molecule type" value="Genomic_DNA"/>
</dbReference>
<gene>
    <name evidence="1" type="ORF">V5E97_32715</name>
</gene>
<name>A0AAU7CD35_9BACT</name>
<protein>
    <submittedName>
        <fullName evidence="1">Uncharacterized protein</fullName>
    </submittedName>
</protein>
<dbReference type="RefSeq" id="WP_406695773.1">
    <property type="nucleotide sequence ID" value="NZ_CP155447.1"/>
</dbReference>
<organism evidence="1">
    <name type="scientific">Singulisphaera sp. Ch08</name>
    <dbReference type="NCBI Taxonomy" id="3120278"/>
    <lineage>
        <taxon>Bacteria</taxon>
        <taxon>Pseudomonadati</taxon>
        <taxon>Planctomycetota</taxon>
        <taxon>Planctomycetia</taxon>
        <taxon>Isosphaerales</taxon>
        <taxon>Isosphaeraceae</taxon>
        <taxon>Singulisphaera</taxon>
    </lineage>
</organism>
<evidence type="ECO:0000313" key="1">
    <source>
        <dbReference type="EMBL" id="XBH03033.1"/>
    </source>
</evidence>
<sequence length="417" mass="46170">MTPGSRIVATLPVAATGQIPIRKSRRRSDPSAVPRGWSRWLGEPRNTVFLVLASALFLGGGRKLLQWWRARAIVERLGEPNLTVEAIDAASGHGRAPLMELFRILTTAETESLRWAAGRALAVLWAQDNLIVEEEKALLLRGFTTTWQARRRYPRQIQGAIPITVSYGIPFLIEGGVGVGPEHLEWSHRIMGTRRAAHESFTSWKAGVGLAKFDLIPGDFDTNGPHRLVLQTRVRTHKLTDAWELDLPQIPFHIEFDSILTPEALFTLADASREAALARAVQLESIETNESNAVEYLPLNEEFAFRNAPQLRVMTPLPCDLAHTVEIEIEGVSGRFPGGAVVVSGQGATPESPAEVRRFPLGPIEAVPHDVIDRPGTRRVRAILKADPDRGWGDPEIRSIWPGTLETAWVNVEVARR</sequence>
<reference evidence="1" key="1">
    <citation type="submission" date="2024-05" db="EMBL/GenBank/DDBJ databases">
        <title>Planctomycetes of the genus Singulisphaera possess chitinolytic capabilities.</title>
        <authorList>
            <person name="Ivanova A."/>
        </authorList>
    </citation>
    <scope>NUCLEOTIDE SEQUENCE</scope>
    <source>
        <strain evidence="1">Ch08T</strain>
    </source>
</reference>